<keyword evidence="1" id="KW-0804">Transcription</keyword>
<reference evidence="1" key="1">
    <citation type="submission" date="2006-10" db="EMBL/GenBank/DDBJ databases">
        <authorList>
            <person name="Amadeo P."/>
            <person name="Zhao Q."/>
            <person name="Wortman J."/>
            <person name="Fraser-Liggett C."/>
            <person name="Carlton J."/>
        </authorList>
    </citation>
    <scope>NUCLEOTIDE SEQUENCE</scope>
    <source>
        <strain evidence="1">G3</strain>
    </source>
</reference>
<proteinExistence type="predicted"/>
<dbReference type="Gene3D" id="2.20.25.10">
    <property type="match status" value="2"/>
</dbReference>
<evidence type="ECO:0000313" key="2">
    <source>
        <dbReference type="Proteomes" id="UP000001542"/>
    </source>
</evidence>
<dbReference type="EMBL" id="DS113291">
    <property type="protein sequence ID" value="EAY13073.1"/>
    <property type="molecule type" value="Genomic_DNA"/>
</dbReference>
<dbReference type="InParanoid" id="A2E2P5"/>
<sequence>MEFDEETTATQLPGFQKENRTGAKVYFCSECQSVLTPRVFKKENGEAGKLEFYCAQCNRSEYFDDNLVYVNILKRDASSVSATKVLTSDPTLHRWTVFCNNCRKYEEHVIFNAPTLAGEETMTQLKQCCVCSVQTPVTEDDRRNQMRPSN</sequence>
<dbReference type="FunFam" id="2.20.25.10:FF:000040">
    <property type="entry name" value="Putative DNA-direcetd RNA polymerase II, subunit 9"/>
    <property type="match status" value="1"/>
</dbReference>
<dbReference type="VEuPathDB" id="TrichDB:TVAG_212550"/>
<dbReference type="STRING" id="5722.A2E2P5"/>
<keyword evidence="1" id="KW-0240">DNA-directed RNA polymerase</keyword>
<keyword evidence="2" id="KW-1185">Reference proteome</keyword>
<evidence type="ECO:0000313" key="1">
    <source>
        <dbReference type="EMBL" id="EAY13073.1"/>
    </source>
</evidence>
<dbReference type="SMR" id="A2E2P5"/>
<dbReference type="InterPro" id="IPR012164">
    <property type="entry name" value="Rpa12/Rpb9/Rpc10/TFS"/>
</dbReference>
<dbReference type="AlphaFoldDB" id="A2E2P5"/>
<name>A2E2P5_TRIV3</name>
<dbReference type="GO" id="GO:0006367">
    <property type="term" value="P:transcription initiation at RNA polymerase II promoter"/>
    <property type="evidence" value="ECO:0000318"/>
    <property type="project" value="GO_Central"/>
</dbReference>
<dbReference type="GO" id="GO:0001193">
    <property type="term" value="P:maintenance of transcriptional fidelity during transcription elongation by RNA polymerase II"/>
    <property type="evidence" value="ECO:0000318"/>
    <property type="project" value="GO_Central"/>
</dbReference>
<dbReference type="RefSeq" id="XP_001325296.1">
    <property type="nucleotide sequence ID" value="XM_001325261.1"/>
</dbReference>
<accession>A2E2P5</accession>
<dbReference type="GO" id="GO:0005665">
    <property type="term" value="C:RNA polymerase II, core complex"/>
    <property type="evidence" value="ECO:0000318"/>
    <property type="project" value="GO_Central"/>
</dbReference>
<protein>
    <submittedName>
        <fullName evidence="1">DNA-directed RNA polymerase II 15.1 kDa polypeptide-related protein</fullName>
    </submittedName>
</protein>
<dbReference type="Proteomes" id="UP000001542">
    <property type="component" value="Unassembled WGS sequence"/>
</dbReference>
<organism evidence="1 2">
    <name type="scientific">Trichomonas vaginalis (strain ATCC PRA-98 / G3)</name>
    <dbReference type="NCBI Taxonomy" id="412133"/>
    <lineage>
        <taxon>Eukaryota</taxon>
        <taxon>Metamonada</taxon>
        <taxon>Parabasalia</taxon>
        <taxon>Trichomonadida</taxon>
        <taxon>Trichomonadidae</taxon>
        <taxon>Trichomonas</taxon>
    </lineage>
</organism>
<dbReference type="GO" id="GO:0003899">
    <property type="term" value="F:DNA-directed RNA polymerase activity"/>
    <property type="evidence" value="ECO:0007669"/>
    <property type="project" value="InterPro"/>
</dbReference>
<dbReference type="PANTHER" id="PTHR11239:SF1">
    <property type="entry name" value="DNA-DIRECTED RNA POLYMERASE II SUBUNIT RPB9"/>
    <property type="match status" value="1"/>
</dbReference>
<dbReference type="PANTHER" id="PTHR11239">
    <property type="entry name" value="DNA-DIRECTED RNA POLYMERASE"/>
    <property type="match status" value="1"/>
</dbReference>
<dbReference type="SUPFAM" id="SSF57783">
    <property type="entry name" value="Zinc beta-ribbon"/>
    <property type="match status" value="2"/>
</dbReference>
<dbReference type="KEGG" id="tva:4771046"/>
<gene>
    <name evidence="1" type="ORF">TVAG_212550</name>
</gene>
<dbReference type="GO" id="GO:0006283">
    <property type="term" value="P:transcription-coupled nucleotide-excision repair"/>
    <property type="evidence" value="ECO:0000318"/>
    <property type="project" value="GO_Central"/>
</dbReference>
<reference evidence="1" key="2">
    <citation type="journal article" date="2007" name="Science">
        <title>Draft genome sequence of the sexually transmitted pathogen Trichomonas vaginalis.</title>
        <authorList>
            <person name="Carlton J.M."/>
            <person name="Hirt R.P."/>
            <person name="Silva J.C."/>
            <person name="Delcher A.L."/>
            <person name="Schatz M."/>
            <person name="Zhao Q."/>
            <person name="Wortman J.R."/>
            <person name="Bidwell S.L."/>
            <person name="Alsmark U.C.M."/>
            <person name="Besteiro S."/>
            <person name="Sicheritz-Ponten T."/>
            <person name="Noel C.J."/>
            <person name="Dacks J.B."/>
            <person name="Foster P.G."/>
            <person name="Simillion C."/>
            <person name="Van de Peer Y."/>
            <person name="Miranda-Saavedra D."/>
            <person name="Barton G.J."/>
            <person name="Westrop G.D."/>
            <person name="Mueller S."/>
            <person name="Dessi D."/>
            <person name="Fiori P.L."/>
            <person name="Ren Q."/>
            <person name="Paulsen I."/>
            <person name="Zhang H."/>
            <person name="Bastida-Corcuera F.D."/>
            <person name="Simoes-Barbosa A."/>
            <person name="Brown M.T."/>
            <person name="Hayes R.D."/>
            <person name="Mukherjee M."/>
            <person name="Okumura C.Y."/>
            <person name="Schneider R."/>
            <person name="Smith A.J."/>
            <person name="Vanacova S."/>
            <person name="Villalvazo M."/>
            <person name="Haas B.J."/>
            <person name="Pertea M."/>
            <person name="Feldblyum T.V."/>
            <person name="Utterback T.R."/>
            <person name="Shu C.L."/>
            <person name="Osoegawa K."/>
            <person name="de Jong P.J."/>
            <person name="Hrdy I."/>
            <person name="Horvathova L."/>
            <person name="Zubacova Z."/>
            <person name="Dolezal P."/>
            <person name="Malik S.B."/>
            <person name="Logsdon J.M. Jr."/>
            <person name="Henze K."/>
            <person name="Gupta A."/>
            <person name="Wang C.C."/>
            <person name="Dunne R.L."/>
            <person name="Upcroft J.A."/>
            <person name="Upcroft P."/>
            <person name="White O."/>
            <person name="Salzberg S.L."/>
            <person name="Tang P."/>
            <person name="Chiu C.-H."/>
            <person name="Lee Y.-S."/>
            <person name="Embley T.M."/>
            <person name="Coombs G.H."/>
            <person name="Mottram J.C."/>
            <person name="Tachezy J."/>
            <person name="Fraser-Liggett C.M."/>
            <person name="Johnson P.J."/>
        </authorList>
    </citation>
    <scope>NUCLEOTIDE SEQUENCE [LARGE SCALE GENOMIC DNA]</scope>
    <source>
        <strain evidence="1">G3</strain>
    </source>
</reference>
<dbReference type="VEuPathDB" id="TrichDB:TVAGG3_0166340"/>